<proteinExistence type="predicted"/>
<keyword evidence="2" id="KW-1185">Reference proteome</keyword>
<reference evidence="1 2" key="1">
    <citation type="submission" date="2021-08" db="EMBL/GenBank/DDBJ databases">
        <title>Draft Genome Sequence of Phanerochaete sordida strain YK-624.</title>
        <authorList>
            <person name="Mori T."/>
            <person name="Dohra H."/>
            <person name="Suzuki T."/>
            <person name="Kawagishi H."/>
            <person name="Hirai H."/>
        </authorList>
    </citation>
    <scope>NUCLEOTIDE SEQUENCE [LARGE SCALE GENOMIC DNA]</scope>
    <source>
        <strain evidence="1 2">YK-624</strain>
    </source>
</reference>
<evidence type="ECO:0000313" key="2">
    <source>
        <dbReference type="Proteomes" id="UP000703269"/>
    </source>
</evidence>
<evidence type="ECO:0000313" key="1">
    <source>
        <dbReference type="EMBL" id="GJF00023.1"/>
    </source>
</evidence>
<dbReference type="EMBL" id="BPQB01000130">
    <property type="protein sequence ID" value="GJF00023.1"/>
    <property type="molecule type" value="Genomic_DNA"/>
</dbReference>
<dbReference type="Proteomes" id="UP000703269">
    <property type="component" value="Unassembled WGS sequence"/>
</dbReference>
<organism evidence="1 2">
    <name type="scientific">Phanerochaete sordida</name>
    <dbReference type="NCBI Taxonomy" id="48140"/>
    <lineage>
        <taxon>Eukaryota</taxon>
        <taxon>Fungi</taxon>
        <taxon>Dikarya</taxon>
        <taxon>Basidiomycota</taxon>
        <taxon>Agaricomycotina</taxon>
        <taxon>Agaricomycetes</taxon>
        <taxon>Polyporales</taxon>
        <taxon>Phanerochaetaceae</taxon>
        <taxon>Phanerochaete</taxon>
    </lineage>
</organism>
<accession>A0A9P3GQM8</accession>
<comment type="caution">
    <text evidence="1">The sequence shown here is derived from an EMBL/GenBank/DDBJ whole genome shotgun (WGS) entry which is preliminary data.</text>
</comment>
<protein>
    <submittedName>
        <fullName evidence="1">Uncharacterized protein</fullName>
    </submittedName>
</protein>
<name>A0A9P3GQM8_9APHY</name>
<gene>
    <name evidence="1" type="ORF">PsYK624_163000</name>
</gene>
<dbReference type="AlphaFoldDB" id="A0A9P3GQM8"/>
<sequence length="455" mass="52202">MNKQPAELINKVFEELALDKDGGYEALHSCIKVNKALRALGRRFAWKSVECLPRGHPHSYISASASPWEPQTKFFHTTPDTSQFVKHITVIGVHPEYLYDEEESYLFGDLLASVPICAIDNLISALPNLTSLYLDRVAIHPCLHKEHESYLPAVLQLPALQKLALQMVVIPNLDNNSTTSTFLQIPSITSEVYAECKWLTDHVQFEDNDDPNRFNSIIPPPLSLSSHVCFRVTQFHLEYLKRTKGLKRLEIYNMVLFGNDVDEHVDEVIKNNKDTLESLSLESYLAFITLASHSQCTKLKDFTYGIVGITQDSTFEDEEQALSNLIPRMPKNLSRIRLAFVWGSMRWYDYDYQNHHSVPVSASMSQKEFRERLEAFFWGQLAGYLKISLSTHAAVEIEILGSGRGAADFWPNQVGLQEYIRKEFYNQGFQDVERVTFLYNEQYPLYSELYAESVH</sequence>